<keyword evidence="7 10" id="KW-0472">Membrane</keyword>
<keyword evidence="3 10" id="KW-1003">Cell membrane</keyword>
<dbReference type="GO" id="GO:0005886">
    <property type="term" value="C:plasma membrane"/>
    <property type="evidence" value="ECO:0007669"/>
    <property type="project" value="UniProtKB-SubCell"/>
</dbReference>
<feature type="modified residue" description="N-methylphenylalanine" evidence="11">
    <location>
        <position position="18"/>
    </location>
</feature>
<evidence type="ECO:0000256" key="6">
    <source>
        <dbReference type="ARBA" id="ARBA00022989"/>
    </source>
</evidence>
<comment type="subunit">
    <text evidence="10">Homodimer.</text>
</comment>
<dbReference type="RefSeq" id="WP_186087745.1">
    <property type="nucleotide sequence ID" value="NZ_BMDB01000001.1"/>
</dbReference>
<evidence type="ECO:0000256" key="2">
    <source>
        <dbReference type="ARBA" id="ARBA00004241"/>
    </source>
</evidence>
<dbReference type="SUPFAM" id="SSF54523">
    <property type="entry name" value="Pili subunits"/>
    <property type="match status" value="1"/>
</dbReference>
<feature type="propeptide" id="PRO_5035541586" evidence="11">
    <location>
        <begin position="1"/>
        <end position="17"/>
    </location>
</feature>
<dbReference type="Proteomes" id="UP000521032">
    <property type="component" value="Unassembled WGS sequence"/>
</dbReference>
<comment type="subcellular location">
    <subcellularLocation>
        <location evidence="1">Cell membrane</location>
        <topology evidence="1">Single-pass membrane protein</topology>
    </subcellularLocation>
    <subcellularLocation>
        <location evidence="2">Cell surface</location>
    </subcellularLocation>
</comment>
<evidence type="ECO:0000256" key="4">
    <source>
        <dbReference type="ARBA" id="ARBA00022481"/>
    </source>
</evidence>
<name>A0A6V7RHM1_9BACL</name>
<dbReference type="PRINTS" id="PR00813">
    <property type="entry name" value="BCTERIALGSPG"/>
</dbReference>
<keyword evidence="5 10" id="KW-0812">Transmembrane</keyword>
<feature type="transmembrane region" description="Helical" evidence="10">
    <location>
        <begin position="20"/>
        <end position="42"/>
    </location>
</feature>
<dbReference type="GO" id="GO:0009986">
    <property type="term" value="C:cell surface"/>
    <property type="evidence" value="ECO:0007669"/>
    <property type="project" value="UniProtKB-SubCell"/>
</dbReference>
<reference evidence="12 13" key="1">
    <citation type="submission" date="2020-07" db="EMBL/GenBank/DDBJ databases">
        <authorList>
            <person name="Criscuolo A."/>
        </authorList>
    </citation>
    <scope>NUCLEOTIDE SEQUENCE [LARGE SCALE GENOMIC DNA]</scope>
    <source>
        <strain evidence="13">CIP 111030</strain>
    </source>
</reference>
<comment type="function">
    <text evidence="10">Required for transformation and DNA binding.</text>
</comment>
<evidence type="ECO:0000256" key="10">
    <source>
        <dbReference type="PIRNR" id="PIRNR029928"/>
    </source>
</evidence>
<proteinExistence type="inferred from homology"/>
<dbReference type="NCBIfam" id="NF040999">
    <property type="entry name" value="pilin_ComGC"/>
    <property type="match status" value="1"/>
</dbReference>
<dbReference type="InterPro" id="IPR016940">
    <property type="entry name" value="ComGC"/>
</dbReference>
<dbReference type="GO" id="GO:0015627">
    <property type="term" value="C:type II protein secretion system complex"/>
    <property type="evidence" value="ECO:0007669"/>
    <property type="project" value="InterPro"/>
</dbReference>
<dbReference type="GO" id="GO:0015628">
    <property type="term" value="P:protein secretion by the type II secretion system"/>
    <property type="evidence" value="ECO:0007669"/>
    <property type="project" value="InterPro"/>
</dbReference>
<gene>
    <name evidence="12" type="primary">comGC</name>
    <name evidence="12" type="ORF">JEOSCH030_01221</name>
</gene>
<comment type="caution">
    <text evidence="12">The sequence shown here is derived from an EMBL/GenBank/DDBJ whole genome shotgun (WGS) entry which is preliminary data.</text>
</comment>
<feature type="chain" id="PRO_5035541585" description="ComG operon protein 3" evidence="11">
    <location>
        <begin position="18"/>
        <end position="109"/>
    </location>
</feature>
<dbReference type="Pfam" id="PF07963">
    <property type="entry name" value="N_methyl"/>
    <property type="match status" value="1"/>
</dbReference>
<accession>A0A6V7RHM1</accession>
<evidence type="ECO:0000256" key="1">
    <source>
        <dbReference type="ARBA" id="ARBA00004162"/>
    </source>
</evidence>
<evidence type="ECO:0000256" key="5">
    <source>
        <dbReference type="ARBA" id="ARBA00022692"/>
    </source>
</evidence>
<keyword evidence="10" id="KW-0813">Transport</keyword>
<evidence type="ECO:0000256" key="8">
    <source>
        <dbReference type="ARBA" id="ARBA00023287"/>
    </source>
</evidence>
<keyword evidence="4 11" id="KW-0488">Methylation</keyword>
<keyword evidence="6 10" id="KW-1133">Transmembrane helix</keyword>
<keyword evidence="8 10" id="KW-0178">Competence</keyword>
<dbReference type="InterPro" id="IPR045584">
    <property type="entry name" value="Pilin-like"/>
</dbReference>
<dbReference type="InterPro" id="IPR012902">
    <property type="entry name" value="N_methyl_site"/>
</dbReference>
<protein>
    <recommendedName>
        <fullName evidence="10">ComG operon protein 3</fullName>
    </recommendedName>
</protein>
<dbReference type="GO" id="GO:0030420">
    <property type="term" value="P:establishment of competence for transformation"/>
    <property type="evidence" value="ECO:0007669"/>
    <property type="project" value="UniProtKB-UniRule"/>
</dbReference>
<keyword evidence="13" id="KW-1185">Reference proteome</keyword>
<organism evidence="12 13">
    <name type="scientific">Phocicoccus schoeneichii</name>
    <dbReference type="NCBI Taxonomy" id="1812261"/>
    <lineage>
        <taxon>Bacteria</taxon>
        <taxon>Bacillati</taxon>
        <taxon>Bacillota</taxon>
        <taxon>Bacilli</taxon>
        <taxon>Bacillales</taxon>
        <taxon>Salinicoccaceae</taxon>
        <taxon>Phocicoccus</taxon>
    </lineage>
</organism>
<dbReference type="AlphaFoldDB" id="A0A6V7RHM1"/>
<evidence type="ECO:0000256" key="7">
    <source>
        <dbReference type="ARBA" id="ARBA00023136"/>
    </source>
</evidence>
<dbReference type="InterPro" id="IPR000983">
    <property type="entry name" value="Bac_GSPG_pilin"/>
</dbReference>
<dbReference type="EMBL" id="CAJEWE010000010">
    <property type="protein sequence ID" value="CAD2077092.1"/>
    <property type="molecule type" value="Genomic_DNA"/>
</dbReference>
<dbReference type="PIRSF" id="PIRSF029928">
    <property type="entry name" value="Late_competence_ComGC"/>
    <property type="match status" value="1"/>
</dbReference>
<sequence length="109" mass="11702">MRNVFKKAILNGKKNDGFTLIEMLLVLLVISVLIILIIPNIAAQSKNVQETGCSAQVKVVQGQIEAYTLNEGIAPTSISQLVPDYLTTNQTACANGDSITIVNGQATRE</sequence>
<dbReference type="Gene3D" id="3.30.700.10">
    <property type="entry name" value="Glycoprotein, Type 4 Pilin"/>
    <property type="match status" value="1"/>
</dbReference>
<evidence type="ECO:0000313" key="13">
    <source>
        <dbReference type="Proteomes" id="UP000521032"/>
    </source>
</evidence>
<dbReference type="NCBIfam" id="TIGR02532">
    <property type="entry name" value="IV_pilin_GFxxxE"/>
    <property type="match status" value="1"/>
</dbReference>
<evidence type="ECO:0000256" key="11">
    <source>
        <dbReference type="PIRSR" id="PIRSR029928-50"/>
    </source>
</evidence>
<comment type="similarity">
    <text evidence="9 10">Belongs to the ComGC family.</text>
</comment>
<evidence type="ECO:0000313" key="12">
    <source>
        <dbReference type="EMBL" id="CAD2077092.1"/>
    </source>
</evidence>
<evidence type="ECO:0000256" key="3">
    <source>
        <dbReference type="ARBA" id="ARBA00022475"/>
    </source>
</evidence>
<evidence type="ECO:0000256" key="9">
    <source>
        <dbReference type="ARBA" id="ARBA00043982"/>
    </source>
</evidence>